<dbReference type="EMBL" id="JACGWZ010000002">
    <property type="protein sequence ID" value="MBA8824277.1"/>
    <property type="molecule type" value="Genomic_DNA"/>
</dbReference>
<feature type="region of interest" description="Disordered" evidence="1">
    <location>
        <begin position="291"/>
        <end position="310"/>
    </location>
</feature>
<evidence type="ECO:0000313" key="2">
    <source>
        <dbReference type="EMBL" id="MBA8824277.1"/>
    </source>
</evidence>
<organism evidence="2 3">
    <name type="scientific">Halosaccharopolyspora lacisalsi</name>
    <dbReference type="NCBI Taxonomy" id="1000566"/>
    <lineage>
        <taxon>Bacteria</taxon>
        <taxon>Bacillati</taxon>
        <taxon>Actinomycetota</taxon>
        <taxon>Actinomycetes</taxon>
        <taxon>Pseudonocardiales</taxon>
        <taxon>Pseudonocardiaceae</taxon>
        <taxon>Halosaccharopolyspora</taxon>
    </lineage>
</organism>
<evidence type="ECO:0000256" key="1">
    <source>
        <dbReference type="SAM" id="MobiDB-lite"/>
    </source>
</evidence>
<evidence type="ECO:0000313" key="3">
    <source>
        <dbReference type="Proteomes" id="UP000569329"/>
    </source>
</evidence>
<evidence type="ECO:0008006" key="4">
    <source>
        <dbReference type="Google" id="ProtNLM"/>
    </source>
</evidence>
<reference evidence="2 3" key="1">
    <citation type="submission" date="2020-07" db="EMBL/GenBank/DDBJ databases">
        <title>Sequencing the genomes of 1000 actinobacteria strains.</title>
        <authorList>
            <person name="Klenk H.-P."/>
        </authorList>
    </citation>
    <scope>NUCLEOTIDE SEQUENCE [LARGE SCALE GENOMIC DNA]</scope>
    <source>
        <strain evidence="2 3">DSM 45975</strain>
    </source>
</reference>
<accession>A0A839DXU8</accession>
<proteinExistence type="predicted"/>
<keyword evidence="3" id="KW-1185">Reference proteome</keyword>
<dbReference type="Proteomes" id="UP000569329">
    <property type="component" value="Unassembled WGS sequence"/>
</dbReference>
<dbReference type="AlphaFoldDB" id="A0A839DXU8"/>
<gene>
    <name evidence="2" type="ORF">FHX42_001624</name>
</gene>
<comment type="caution">
    <text evidence="2">The sequence shown here is derived from an EMBL/GenBank/DDBJ whole genome shotgun (WGS) entry which is preliminary data.</text>
</comment>
<dbReference type="RefSeq" id="WP_182543595.1">
    <property type="nucleotide sequence ID" value="NZ_JACGWZ010000002.1"/>
</dbReference>
<sequence>MISLRYHVVSIASVFLALAVGVLMGSGSVSQTLLSGVFGQRDSLSKQVSHLRGELDTTHGELADARQFGSAVAPLAVRGALEKRSVVVITAPDVAPRHHDAMKKLLTSAGAEVTGTLRFTDRVTDPARAGQLRDVVTRLLPAGVRLPVTADPGTLVGGLLGPLALLDPRTDHPQSSPQERAAALSGLSEGGFLRASPELRPAQLAVVLTGGDRTDSGPRAASTMLARLAAQVDRSGAGAVLAGMAASENGTVEIARADRAISSTLSTTDHAGTASGRVATVLALREQLSGKSGHYGVSGSAEGPVPRLRG</sequence>
<name>A0A839DXU8_9PSEU</name>
<dbReference type="GO" id="GO:0055070">
    <property type="term" value="P:copper ion homeostasis"/>
    <property type="evidence" value="ECO:0007669"/>
    <property type="project" value="InterPro"/>
</dbReference>
<dbReference type="GO" id="GO:0016020">
    <property type="term" value="C:membrane"/>
    <property type="evidence" value="ECO:0007669"/>
    <property type="project" value="InterPro"/>
</dbReference>
<dbReference type="Pfam" id="PF11382">
    <property type="entry name" value="MctB"/>
    <property type="match status" value="1"/>
</dbReference>
<protein>
    <recommendedName>
        <fullName evidence="4">Copper transport outer membrane protein MctB</fullName>
    </recommendedName>
</protein>
<dbReference type="InterPro" id="IPR021522">
    <property type="entry name" value="MctB"/>
</dbReference>